<dbReference type="InterPro" id="IPR015422">
    <property type="entry name" value="PyrdxlP-dep_Trfase_small"/>
</dbReference>
<dbReference type="CDD" id="cd00609">
    <property type="entry name" value="AAT_like"/>
    <property type="match status" value="1"/>
</dbReference>
<dbReference type="KEGG" id="ssg:Selsp_2205"/>
<organism evidence="8 9">
    <name type="scientific">Selenomonas sputigena (strain ATCC 35185 / DSM 20758 / CCUG 44933 / VPI D19B-28)</name>
    <dbReference type="NCBI Taxonomy" id="546271"/>
    <lineage>
        <taxon>Bacteria</taxon>
        <taxon>Bacillati</taxon>
        <taxon>Bacillota</taxon>
        <taxon>Negativicutes</taxon>
        <taxon>Selenomonadales</taxon>
        <taxon>Selenomonadaceae</taxon>
        <taxon>Selenomonas</taxon>
    </lineage>
</organism>
<dbReference type="Proteomes" id="UP000011124">
    <property type="component" value="Chromosome"/>
</dbReference>
<dbReference type="InterPro" id="IPR027619">
    <property type="entry name" value="C-S_lyase_PatB-like"/>
</dbReference>
<evidence type="ECO:0000256" key="1">
    <source>
        <dbReference type="ARBA" id="ARBA00001933"/>
    </source>
</evidence>
<keyword evidence="4 8" id="KW-0456">Lyase</keyword>
<evidence type="ECO:0000313" key="9">
    <source>
        <dbReference type="Proteomes" id="UP000003505"/>
    </source>
</evidence>
<dbReference type="GO" id="GO:0047804">
    <property type="term" value="F:cysteine-S-conjugate beta-lyase activity"/>
    <property type="evidence" value="ECO:0007669"/>
    <property type="project" value="UniProtKB-EC"/>
</dbReference>
<dbReference type="NCBIfam" id="TIGR04350">
    <property type="entry name" value="C_S_lyase_PatB"/>
    <property type="match status" value="1"/>
</dbReference>
<comment type="cofactor">
    <cofactor evidence="1">
        <name>pyridoxal 5'-phosphate</name>
        <dbReference type="ChEBI" id="CHEBI:597326"/>
    </cofactor>
</comment>
<evidence type="ECO:0000313" key="10">
    <source>
        <dbReference type="Proteomes" id="UP000011124"/>
    </source>
</evidence>
<dbReference type="InterPro" id="IPR004839">
    <property type="entry name" value="Aminotransferase_I/II_large"/>
</dbReference>
<dbReference type="Pfam" id="PF00155">
    <property type="entry name" value="Aminotran_1_2"/>
    <property type="match status" value="1"/>
</dbReference>
<dbReference type="GO" id="GO:0030170">
    <property type="term" value="F:pyridoxal phosphate binding"/>
    <property type="evidence" value="ECO:0007669"/>
    <property type="project" value="InterPro"/>
</dbReference>
<dbReference type="EMBL" id="ACKP02000046">
    <property type="protein sequence ID" value="EEX76693.1"/>
    <property type="molecule type" value="Genomic_DNA"/>
</dbReference>
<evidence type="ECO:0000259" key="6">
    <source>
        <dbReference type="Pfam" id="PF00155"/>
    </source>
</evidence>
<reference evidence="7 10" key="2">
    <citation type="submission" date="2011-04" db="EMBL/GenBank/DDBJ databases">
        <title>The complete genome of Selenomonas sputigena DSM 20758.</title>
        <authorList>
            <consortium name="US DOE Joint Genome Institute (JGI-PGF)"/>
            <person name="Lucas S."/>
            <person name="Copeland A."/>
            <person name="Lapidus A."/>
            <person name="Bruce D."/>
            <person name="Goodwin L."/>
            <person name="Pitluck S."/>
            <person name="Peters L."/>
            <person name="Kyrpides N."/>
            <person name="Mavromatis K."/>
            <person name="Ivanova N."/>
            <person name="Ovchinnikova G."/>
            <person name="Teshima H."/>
            <person name="Detter J.C."/>
            <person name="Tapia R."/>
            <person name="Han C."/>
            <person name="Land M."/>
            <person name="Hauser L."/>
            <person name="Markowitz V."/>
            <person name="Cheng J.-F."/>
            <person name="Hugenholtz P."/>
            <person name="Woyke T."/>
            <person name="Wu D."/>
            <person name="Gronow S."/>
            <person name="Wellnitz S."/>
            <person name="Schneider S."/>
            <person name="Klenk H.-P."/>
            <person name="Eisen J.A."/>
        </authorList>
    </citation>
    <scope>NUCLEOTIDE SEQUENCE [LARGE SCALE GENOMIC DNA]</scope>
    <source>
        <strain evidence="7">ATCC 35185</strain>
        <strain evidence="10">ATCC 35185 / DSM 20758 / VPI D19B-28</strain>
    </source>
</reference>
<sequence>MNHFDFDEIIERRHTNSLKYDFARERGYPEDVLPFWVADMDFRAPQAVRDAIRRRTEHGIFGYSRPKEDYYRALEQWLSTRHGWNPGKESLVMTPGVVFALSMAVRAFTAPNDTILITEPVYYPFFSVVEGNERKLVTSTLLFEDGAYRMDFADIEQKIREHKVKLLILCSPHNPVGRVWRREELERLAAICLAHDVLVVADEIHADFVRPGHKHTPFASLSPETAARTITCTAPSKTFNLAGLQLSNIFITEKSLRHTFRKEVYSTGYDEPNIFGLLAAQAAYSEGGAWLDALLAYLEQNIAHTKRFLAERLPKVQLVEPEGTYLLWLDFRAYGLEAKALDRKIIDEARLWLDDGAIFGKSGAGFQRINIACPQATLTKGLEALARAFE</sequence>
<evidence type="ECO:0000313" key="7">
    <source>
        <dbReference type="EMBL" id="AEC01151.1"/>
    </source>
</evidence>
<dbReference type="Gene3D" id="3.90.1150.10">
    <property type="entry name" value="Aspartate Aminotransferase, domain 1"/>
    <property type="match status" value="1"/>
</dbReference>
<name>C9LX17_SELS3</name>
<evidence type="ECO:0000256" key="4">
    <source>
        <dbReference type="ARBA" id="ARBA00023239"/>
    </source>
</evidence>
<dbReference type="EC" id="4.4.1.13" evidence="2"/>
<proteinExistence type="inferred from homology"/>
<dbReference type="eggNOG" id="COG1168">
    <property type="taxonomic scope" value="Bacteria"/>
</dbReference>
<accession>C9LX17</accession>
<dbReference type="Gene3D" id="3.40.640.10">
    <property type="entry name" value="Type I PLP-dependent aspartate aminotransferase-like (Major domain)"/>
    <property type="match status" value="1"/>
</dbReference>
<dbReference type="STRING" id="546271.Selsp_2205"/>
<dbReference type="InterPro" id="IPR015421">
    <property type="entry name" value="PyrdxlP-dep_Trfase_major"/>
</dbReference>
<dbReference type="OrthoDB" id="9802328at2"/>
<dbReference type="InterPro" id="IPR015424">
    <property type="entry name" value="PyrdxlP-dep_Trfase"/>
</dbReference>
<keyword evidence="3" id="KW-0663">Pyridoxal phosphate</keyword>
<reference evidence="8 9" key="1">
    <citation type="submission" date="2009-09" db="EMBL/GenBank/DDBJ databases">
        <authorList>
            <person name="Weinstock G."/>
            <person name="Sodergren E."/>
            <person name="Clifton S."/>
            <person name="Fulton L."/>
            <person name="Fulton B."/>
            <person name="Courtney L."/>
            <person name="Fronick C."/>
            <person name="Harrison M."/>
            <person name="Strong C."/>
            <person name="Farmer C."/>
            <person name="Delahaunty K."/>
            <person name="Markovic C."/>
            <person name="Hall O."/>
            <person name="Minx P."/>
            <person name="Tomlinson C."/>
            <person name="Mitreva M."/>
            <person name="Nelson J."/>
            <person name="Hou S."/>
            <person name="Wollam A."/>
            <person name="Pepin K.H."/>
            <person name="Johnson M."/>
            <person name="Bhonagiri V."/>
            <person name="Nash W.E."/>
            <person name="Warren W."/>
            <person name="Chinwalla A."/>
            <person name="Mardis E.R."/>
            <person name="Wilson R.K."/>
        </authorList>
    </citation>
    <scope>NUCLEOTIDE SEQUENCE [LARGE SCALE GENOMIC DNA]</scope>
    <source>
        <strain evidence="8">ATCC 35185</strain>
        <strain evidence="9">ATCC 35185 / DSM 20758 / VPI D19B-28</strain>
    </source>
</reference>
<dbReference type="PANTHER" id="PTHR43525">
    <property type="entry name" value="PROTEIN MALY"/>
    <property type="match status" value="1"/>
</dbReference>
<evidence type="ECO:0000256" key="3">
    <source>
        <dbReference type="ARBA" id="ARBA00022898"/>
    </source>
</evidence>
<evidence type="ECO:0000256" key="2">
    <source>
        <dbReference type="ARBA" id="ARBA00012224"/>
    </source>
</evidence>
<dbReference type="SUPFAM" id="SSF53383">
    <property type="entry name" value="PLP-dependent transferases"/>
    <property type="match status" value="1"/>
</dbReference>
<dbReference type="PANTHER" id="PTHR43525:SF1">
    <property type="entry name" value="PROTEIN MALY"/>
    <property type="match status" value="1"/>
</dbReference>
<evidence type="ECO:0000256" key="5">
    <source>
        <dbReference type="ARBA" id="ARBA00037974"/>
    </source>
</evidence>
<dbReference type="RefSeq" id="WP_006193344.1">
    <property type="nucleotide sequence ID" value="NC_015437.1"/>
</dbReference>
<dbReference type="AlphaFoldDB" id="C9LX17"/>
<comment type="similarity">
    <text evidence="5">Belongs to the class-II pyridoxal-phosphate-dependent aminotransferase family. MalY/PatB cystathionine beta-lyase subfamily.</text>
</comment>
<dbReference type="Proteomes" id="UP000003505">
    <property type="component" value="Unassembled WGS sequence"/>
</dbReference>
<dbReference type="HOGENOM" id="CLU_017584_15_0_9"/>
<gene>
    <name evidence="8" type="primary">patB</name>
    <name evidence="7" type="ordered locus">Selsp_2205</name>
    <name evidence="8" type="ORF">SELSPUOL_02023</name>
</gene>
<dbReference type="EMBL" id="CP002637">
    <property type="protein sequence ID" value="AEC01151.1"/>
    <property type="molecule type" value="Genomic_DNA"/>
</dbReference>
<evidence type="ECO:0000313" key="8">
    <source>
        <dbReference type="EMBL" id="EEX76693.1"/>
    </source>
</evidence>
<keyword evidence="10" id="KW-1185">Reference proteome</keyword>
<dbReference type="InterPro" id="IPR051798">
    <property type="entry name" value="Class-II_PLP-Dep_Aminotrans"/>
</dbReference>
<feature type="domain" description="Aminotransferase class I/classII large" evidence="6">
    <location>
        <begin position="33"/>
        <end position="385"/>
    </location>
</feature>
<protein>
    <recommendedName>
        <fullName evidence="2">cysteine-S-conjugate beta-lyase</fullName>
        <ecNumber evidence="2">4.4.1.13</ecNumber>
    </recommendedName>
</protein>